<dbReference type="KEGG" id="sphj:BSL82_17065"/>
<keyword evidence="4" id="KW-0234">DNA repair</keyword>
<evidence type="ECO:0000256" key="4">
    <source>
        <dbReference type="ARBA" id="ARBA00023204"/>
    </source>
</evidence>
<dbReference type="Gene3D" id="1.10.340.30">
    <property type="entry name" value="Hypothetical protein, domain 2"/>
    <property type="match status" value="1"/>
</dbReference>
<evidence type="ECO:0000256" key="3">
    <source>
        <dbReference type="ARBA" id="ARBA00022763"/>
    </source>
</evidence>
<evidence type="ECO:0000256" key="1">
    <source>
        <dbReference type="ARBA" id="ARBA00000086"/>
    </source>
</evidence>
<dbReference type="GO" id="GO:0032993">
    <property type="term" value="C:protein-DNA complex"/>
    <property type="evidence" value="ECO:0007669"/>
    <property type="project" value="TreeGrafter"/>
</dbReference>
<organism evidence="6 7">
    <name type="scientific">Tardibacter chloracetimidivorans</name>
    <dbReference type="NCBI Taxonomy" id="1921510"/>
    <lineage>
        <taxon>Bacteria</taxon>
        <taxon>Pseudomonadati</taxon>
        <taxon>Pseudomonadota</taxon>
        <taxon>Alphaproteobacteria</taxon>
        <taxon>Sphingomonadales</taxon>
        <taxon>Sphingomonadaceae</taxon>
        <taxon>Tardibacter</taxon>
    </lineage>
</organism>
<dbReference type="CDD" id="cd00056">
    <property type="entry name" value="ENDO3c"/>
    <property type="match status" value="1"/>
</dbReference>
<gene>
    <name evidence="6" type="ORF">BSL82_17065</name>
</gene>
<comment type="catalytic activity">
    <reaction evidence="1">
        <text>Hydrolysis of alkylated DNA, releasing 3-methyladenine, 3-methylguanine, 7-methylguanine and 7-methyladenine.</text>
        <dbReference type="EC" id="3.2.2.21"/>
    </reaction>
</comment>
<dbReference type="SMART" id="SM00478">
    <property type="entry name" value="ENDO3c"/>
    <property type="match status" value="1"/>
</dbReference>
<dbReference type="STRING" id="1921510.BSL82_17065"/>
<dbReference type="EMBL" id="CP018221">
    <property type="protein sequence ID" value="API61243.1"/>
    <property type="molecule type" value="Genomic_DNA"/>
</dbReference>
<protein>
    <recommendedName>
        <fullName evidence="2">DNA-3-methyladenine glycosylase II</fullName>
        <ecNumber evidence="2">3.2.2.21</ecNumber>
    </recommendedName>
</protein>
<dbReference type="PANTHER" id="PTHR43003:SF5">
    <property type="entry name" value="DNA-3-METHYLADENINE GLYCOSYLASE"/>
    <property type="match status" value="1"/>
</dbReference>
<sequence length="205" mass="22459">MGLTSEELREGLDRVATIEPAVARALERVGYPEPRTSAPGYGTLLRTIVGQQVSVAAARSIWNKLEQAVGPGLPPDVLLSASDQRLREAGLSRQKISYARSLAGQIATGTLDLERLPEDDEQAVALLTGIKGIGRWSAEIYLLFAEGRPDIWPAGDLAVQVEIGRIMGLEARPSERQTRELAHAWKPYRGAMAILSWHHYKTKVL</sequence>
<dbReference type="OrthoDB" id="9785929at2"/>
<proteinExistence type="predicted"/>
<keyword evidence="3" id="KW-0227">DNA damage</keyword>
<dbReference type="Proteomes" id="UP000182063">
    <property type="component" value="Chromosome"/>
</dbReference>
<dbReference type="GO" id="GO:0006285">
    <property type="term" value="P:base-excision repair, AP site formation"/>
    <property type="evidence" value="ECO:0007669"/>
    <property type="project" value="TreeGrafter"/>
</dbReference>
<dbReference type="InterPro" id="IPR003265">
    <property type="entry name" value="HhH-GPD_domain"/>
</dbReference>
<dbReference type="EC" id="3.2.2.21" evidence="2"/>
<dbReference type="GO" id="GO:0008725">
    <property type="term" value="F:DNA-3-methyladenine glycosylase activity"/>
    <property type="evidence" value="ECO:0007669"/>
    <property type="project" value="TreeGrafter"/>
</dbReference>
<dbReference type="GO" id="GO:0043916">
    <property type="term" value="F:DNA-7-methylguanine glycosylase activity"/>
    <property type="evidence" value="ECO:0007669"/>
    <property type="project" value="TreeGrafter"/>
</dbReference>
<dbReference type="SUPFAM" id="SSF48150">
    <property type="entry name" value="DNA-glycosylase"/>
    <property type="match status" value="1"/>
</dbReference>
<evidence type="ECO:0000256" key="2">
    <source>
        <dbReference type="ARBA" id="ARBA00012000"/>
    </source>
</evidence>
<dbReference type="InterPro" id="IPR051912">
    <property type="entry name" value="Alkylbase_DNA_Glycosylase/TA"/>
</dbReference>
<evidence type="ECO:0000259" key="5">
    <source>
        <dbReference type="SMART" id="SM00478"/>
    </source>
</evidence>
<dbReference type="GO" id="GO:0005737">
    <property type="term" value="C:cytoplasm"/>
    <property type="evidence" value="ECO:0007669"/>
    <property type="project" value="TreeGrafter"/>
</dbReference>
<keyword evidence="7" id="KW-1185">Reference proteome</keyword>
<reference evidence="7" key="1">
    <citation type="submission" date="2016-11" db="EMBL/GenBank/DDBJ databases">
        <title>Complete Genome Sequence of alachlor-degrading Sphingomonas sp. strain JJ-A5.</title>
        <authorList>
            <person name="Lee H."/>
            <person name="Ka J.-O."/>
        </authorList>
    </citation>
    <scope>NUCLEOTIDE SEQUENCE [LARGE SCALE GENOMIC DNA]</scope>
    <source>
        <strain evidence="7">JJ-A5</strain>
    </source>
</reference>
<dbReference type="GO" id="GO:0032131">
    <property type="term" value="F:alkylated DNA binding"/>
    <property type="evidence" value="ECO:0007669"/>
    <property type="project" value="TreeGrafter"/>
</dbReference>
<name>A0A1L4A040_9SPHN</name>
<evidence type="ECO:0000313" key="7">
    <source>
        <dbReference type="Proteomes" id="UP000182063"/>
    </source>
</evidence>
<dbReference type="InterPro" id="IPR011257">
    <property type="entry name" value="DNA_glycosylase"/>
</dbReference>
<dbReference type="Gene3D" id="1.10.1670.40">
    <property type="match status" value="1"/>
</dbReference>
<feature type="domain" description="HhH-GPD" evidence="5">
    <location>
        <begin position="49"/>
        <end position="204"/>
    </location>
</feature>
<dbReference type="AlphaFoldDB" id="A0A1L4A040"/>
<accession>A0A1L4A040</accession>
<dbReference type="Pfam" id="PF00730">
    <property type="entry name" value="HhH-GPD"/>
    <property type="match status" value="1"/>
</dbReference>
<evidence type="ECO:0000313" key="6">
    <source>
        <dbReference type="EMBL" id="API61243.1"/>
    </source>
</evidence>
<dbReference type="GO" id="GO:0006307">
    <property type="term" value="P:DNA alkylation repair"/>
    <property type="evidence" value="ECO:0007669"/>
    <property type="project" value="TreeGrafter"/>
</dbReference>
<dbReference type="PANTHER" id="PTHR43003">
    <property type="entry name" value="DNA-3-METHYLADENINE GLYCOSYLASE"/>
    <property type="match status" value="1"/>
</dbReference>